<sequence>MTDPASAGFIVSGYHRGVATCELLLSSLPSQNSSAAATAVRRWNDTANALAQAKTQQALLASGASPTTAVALSGLSPIDVSGTVDAALGAVVGGAGSFWSSKKNQSSVENAYGHWDKHQSEFPEYQNSVQYVQGAQNFVTNPPAGTLVKTRPNGDTLLYDPATNTFATKTADGAPRTMFRPQDGIGYWNKQ</sequence>
<dbReference type="HOGENOM" id="CLU_122302_0_0_4"/>
<accession>Q46X52</accession>
<protein>
    <submittedName>
        <fullName evidence="1">Putative Pyocin large subunit</fullName>
    </submittedName>
</protein>
<gene>
    <name evidence="1" type="ordered locus">Reut_A2921</name>
</gene>
<reference evidence="1" key="1">
    <citation type="submission" date="2005-08" db="EMBL/GenBank/DDBJ databases">
        <title>Complete sequence of Chromosome1 of Ralstonia eutropha JMP134.</title>
        <authorList>
            <person name="Copeland A."/>
            <person name="Lucas S."/>
            <person name="Lapidus A."/>
            <person name="Barry K."/>
            <person name="Detter J.C."/>
            <person name="Glavina T."/>
            <person name="Hammon N."/>
            <person name="Israni S."/>
            <person name="Pitluck S."/>
            <person name="Goltsman E."/>
            <person name="Martinez M."/>
            <person name="Schmutz J."/>
            <person name="Larimer F."/>
            <person name="Land M."/>
            <person name="Lykidis A."/>
            <person name="Richardson P."/>
        </authorList>
    </citation>
    <scope>NUCLEOTIDE SEQUENCE</scope>
    <source>
        <strain evidence="1">JMP134</strain>
    </source>
</reference>
<organism evidence="1">
    <name type="scientific">Cupriavidus pinatubonensis (strain JMP 134 / LMG 1197)</name>
    <name type="common">Cupriavidus necator (strain JMP 134)</name>
    <dbReference type="NCBI Taxonomy" id="264198"/>
    <lineage>
        <taxon>Bacteria</taxon>
        <taxon>Pseudomonadati</taxon>
        <taxon>Pseudomonadota</taxon>
        <taxon>Betaproteobacteria</taxon>
        <taxon>Burkholderiales</taxon>
        <taxon>Burkholderiaceae</taxon>
        <taxon>Cupriavidus</taxon>
    </lineage>
</organism>
<dbReference type="eggNOG" id="COG5529">
    <property type="taxonomic scope" value="Bacteria"/>
</dbReference>
<proteinExistence type="predicted"/>
<dbReference type="KEGG" id="reu:Reut_A2921"/>
<dbReference type="STRING" id="264198.Reut_A2921"/>
<evidence type="ECO:0000313" key="1">
    <source>
        <dbReference type="EMBL" id="AAZ62281.1"/>
    </source>
</evidence>
<dbReference type="EMBL" id="CP000090">
    <property type="protein sequence ID" value="AAZ62281.1"/>
    <property type="molecule type" value="Genomic_DNA"/>
</dbReference>
<dbReference type="AlphaFoldDB" id="Q46X52"/>
<name>Q46X52_CUPPJ</name>